<proteinExistence type="predicted"/>
<protein>
    <submittedName>
        <fullName evidence="2">Uncharacterized protein</fullName>
    </submittedName>
</protein>
<organism evidence="2 3">
    <name type="scientific">Castilleja foliolosa</name>
    <dbReference type="NCBI Taxonomy" id="1961234"/>
    <lineage>
        <taxon>Eukaryota</taxon>
        <taxon>Viridiplantae</taxon>
        <taxon>Streptophyta</taxon>
        <taxon>Embryophyta</taxon>
        <taxon>Tracheophyta</taxon>
        <taxon>Spermatophyta</taxon>
        <taxon>Magnoliopsida</taxon>
        <taxon>eudicotyledons</taxon>
        <taxon>Gunneridae</taxon>
        <taxon>Pentapetalae</taxon>
        <taxon>asterids</taxon>
        <taxon>lamiids</taxon>
        <taxon>Lamiales</taxon>
        <taxon>Orobanchaceae</taxon>
        <taxon>Pedicularideae</taxon>
        <taxon>Castillejinae</taxon>
        <taxon>Castilleja</taxon>
    </lineage>
</organism>
<reference evidence="3" key="1">
    <citation type="journal article" date="2024" name="IScience">
        <title>Strigolactones Initiate the Formation of Haustorium-like Structures in Castilleja.</title>
        <authorList>
            <person name="Buerger M."/>
            <person name="Peterson D."/>
            <person name="Chory J."/>
        </authorList>
    </citation>
    <scope>NUCLEOTIDE SEQUENCE [LARGE SCALE GENOMIC DNA]</scope>
</reference>
<dbReference type="Proteomes" id="UP001632038">
    <property type="component" value="Unassembled WGS sequence"/>
</dbReference>
<comment type="caution">
    <text evidence="2">The sequence shown here is derived from an EMBL/GenBank/DDBJ whole genome shotgun (WGS) entry which is preliminary data.</text>
</comment>
<gene>
    <name evidence="2" type="ORF">CASFOL_029618</name>
</gene>
<feature type="region of interest" description="Disordered" evidence="1">
    <location>
        <begin position="1"/>
        <end position="83"/>
    </location>
</feature>
<evidence type="ECO:0000313" key="2">
    <source>
        <dbReference type="EMBL" id="KAL3626069.1"/>
    </source>
</evidence>
<feature type="compositionally biased region" description="Low complexity" evidence="1">
    <location>
        <begin position="10"/>
        <end position="33"/>
    </location>
</feature>
<evidence type="ECO:0000256" key="1">
    <source>
        <dbReference type="SAM" id="MobiDB-lite"/>
    </source>
</evidence>
<accession>A0ABD3C902</accession>
<evidence type="ECO:0000313" key="3">
    <source>
        <dbReference type="Proteomes" id="UP001632038"/>
    </source>
</evidence>
<name>A0ABD3C902_9LAMI</name>
<keyword evidence="3" id="KW-1185">Reference proteome</keyword>
<dbReference type="EMBL" id="JAVIJP010000047">
    <property type="protein sequence ID" value="KAL3626069.1"/>
    <property type="molecule type" value="Genomic_DNA"/>
</dbReference>
<dbReference type="AlphaFoldDB" id="A0ABD3C902"/>
<sequence>MDGHSSHMTAPVRSRSSLSPSPSHSASAFATSSIRKRKRRPEDLSPPLARSLSDIRDGALASNGDLEIISVRGADDSDDESVL</sequence>